<protein>
    <submittedName>
        <fullName evidence="2">Uncharacterized protein</fullName>
    </submittedName>
</protein>
<name>A0AAE9DVZ2_CAEBR</name>
<dbReference type="EMBL" id="CP090891">
    <property type="protein sequence ID" value="ULU13705.1"/>
    <property type="molecule type" value="Genomic_DNA"/>
</dbReference>
<dbReference type="AlphaFoldDB" id="A0AAE9DVZ2"/>
<accession>A0AAE9DVZ2</accession>
<evidence type="ECO:0000313" key="2">
    <source>
        <dbReference type="EMBL" id="ULU13705.1"/>
    </source>
</evidence>
<keyword evidence="1" id="KW-0175">Coiled coil</keyword>
<evidence type="ECO:0000313" key="3">
    <source>
        <dbReference type="Proteomes" id="UP000827892"/>
    </source>
</evidence>
<gene>
    <name evidence="2" type="ORF">L3Y34_016291</name>
</gene>
<evidence type="ECO:0000256" key="1">
    <source>
        <dbReference type="SAM" id="Coils"/>
    </source>
</evidence>
<dbReference type="Proteomes" id="UP000827892">
    <property type="component" value="Chromosome I"/>
</dbReference>
<proteinExistence type="predicted"/>
<organism evidence="2 3">
    <name type="scientific">Caenorhabditis briggsae</name>
    <dbReference type="NCBI Taxonomy" id="6238"/>
    <lineage>
        <taxon>Eukaryota</taxon>
        <taxon>Metazoa</taxon>
        <taxon>Ecdysozoa</taxon>
        <taxon>Nematoda</taxon>
        <taxon>Chromadorea</taxon>
        <taxon>Rhabditida</taxon>
        <taxon>Rhabditina</taxon>
        <taxon>Rhabditomorpha</taxon>
        <taxon>Rhabditoidea</taxon>
        <taxon>Rhabditidae</taxon>
        <taxon>Peloderinae</taxon>
        <taxon>Caenorhabditis</taxon>
    </lineage>
</organism>
<reference evidence="2 3" key="1">
    <citation type="submission" date="2022-05" db="EMBL/GenBank/DDBJ databases">
        <title>Chromosome-level reference genomes for two strains of Caenorhabditis briggsae: an improved platform for comparative genomics.</title>
        <authorList>
            <person name="Stevens L."/>
            <person name="Andersen E.C."/>
        </authorList>
    </citation>
    <scope>NUCLEOTIDE SEQUENCE [LARGE SCALE GENOMIC DNA]</scope>
    <source>
        <strain evidence="2">QX1410_ONT</strain>
        <tissue evidence="2">Whole-organism</tissue>
    </source>
</reference>
<sequence>MDHLWTIHPYQHPNVETKAGNTQSNQNLSFTMAKTKVTAPRNTNVETKADIKKKIQFLGDEYATAIKAHQKASEDVKRLQQQQEATEKKIQRLTVLHQMHQKRKIQKPKSVFRKKIQEKQEALKKIQKQLKKALKVEESANDAMEEAEACWKFEAMCSGEAYQEDGQWKWRE</sequence>
<feature type="coiled-coil region" evidence="1">
    <location>
        <begin position="62"/>
        <end position="147"/>
    </location>
</feature>